<dbReference type="InterPro" id="IPR037018">
    <property type="entry name" value="GH65_N"/>
</dbReference>
<feature type="domain" description="Glycoside hydrolase family 65 N-terminal" evidence="8">
    <location>
        <begin position="21"/>
        <end position="271"/>
    </location>
</feature>
<evidence type="ECO:0000256" key="1">
    <source>
        <dbReference type="ARBA" id="ARBA00006768"/>
    </source>
</evidence>
<accession>A0A7J5AZY0</accession>
<dbReference type="SUPFAM" id="SSF74650">
    <property type="entry name" value="Galactose mutarotase-like"/>
    <property type="match status" value="1"/>
</dbReference>
<feature type="active site" description="Proton donor" evidence="3">
    <location>
        <position position="492"/>
    </location>
</feature>
<feature type="domain" description="Glycoside hydrolase family 65 C-terminal" evidence="7">
    <location>
        <begin position="693"/>
        <end position="754"/>
    </location>
</feature>
<reference evidence="9 10" key="1">
    <citation type="submission" date="2019-09" db="EMBL/GenBank/DDBJ databases">
        <title>Phylogeny of genus Pseudoclavibacter and closely related genus.</title>
        <authorList>
            <person name="Li Y."/>
        </authorList>
    </citation>
    <scope>NUCLEOTIDE SEQUENCE [LARGE SCALE GENOMIC DNA]</scope>
    <source>
        <strain evidence="9 10">THG-MD12</strain>
    </source>
</reference>
<dbReference type="Gene3D" id="2.60.420.10">
    <property type="entry name" value="Maltose phosphorylase, domain 3"/>
    <property type="match status" value="1"/>
</dbReference>
<sequence>MTGAIPFDVAPWSLGFTGLDLDAPQLAHLESVFALSNGHIGWRANFDEGDPHEVLGTYLNGVFEDHPMPYAEDGYGYPDTGQSVVNVQNGQVLRLLVGDEPLDLRRGTVVHHEQRLDFRAGTLRRDLEWTSPAGDTVRVTSVRLVSLTHRSIAAVHYEVEALGDGVHVSVQSEVVANEDMPEVHPDQRVNDQLDEPFEGLGHFSLGSAATLVHRTLKSGISIAVAMDNVVTGTCATPPSIETETSRDLARTTVSVELKAGESLDITKYVGHEFSSTLSPEALRDRAEGAVDDARRDGWEQVLADQRSNLDEFWACADVEIDGSPRLQQATRFALFHVYQSAARLEARSVPGKGLTGAGYLGHTFWDFESYVLPFLSATVPAAAEQALRWRHSTLEYARERAKLLKLEGAAFAWRTIDGRESSGYWPASTAAFHVNADIAAAMVHHIRTTGDERFEREVAVDVLVETARLWCSLGRWDPDGGLHFDGVTGPDEYSALVDDNTYTNLMARLNLRAAISVAERHHAEAGALGVDDDEIRRWMHAADAIVVPFDERRGVHAHAAGSTDLAQWDFAGTSASQYPLQEHFPYFHLYRKQVIKQADLVLALYFAHEAFTFEDKKRAFEYSEALTVRDSSLSASVQSILAAEVGHLQLAADYLAEAATLDLDDLRDNTSQGLHMASLAGIWTAVTAGLGGLRESDRGLRFAPRLPDQLTRIRFGMLVQGRRLHVEIRPEATVYQLSAGEPLLIRHFDEELELRAGDPVSASTPPLTNPGTAPAQPKHRAPRPFAEAMREE</sequence>
<feature type="domain" description="Glycoside hydrolase family 65 central catalytic" evidence="6">
    <location>
        <begin position="331"/>
        <end position="684"/>
    </location>
</feature>
<dbReference type="InterPro" id="IPR008928">
    <property type="entry name" value="6-hairpin_glycosidase_sf"/>
</dbReference>
<dbReference type="Gene3D" id="2.70.98.40">
    <property type="entry name" value="Glycoside hydrolase, family 65, N-terminal domain"/>
    <property type="match status" value="1"/>
</dbReference>
<evidence type="ECO:0000313" key="9">
    <source>
        <dbReference type="EMBL" id="KAB1637172.1"/>
    </source>
</evidence>
<dbReference type="InterPro" id="IPR017045">
    <property type="entry name" value="Malt_Pase/Glycosyl_Hdrlase"/>
</dbReference>
<evidence type="ECO:0000256" key="4">
    <source>
        <dbReference type="PIRSR" id="PIRSR036289-51"/>
    </source>
</evidence>
<evidence type="ECO:0000256" key="3">
    <source>
        <dbReference type="PIRSR" id="PIRSR036289-50"/>
    </source>
</evidence>
<protein>
    <submittedName>
        <fullName evidence="9">Glycoside hydrolase family 65 protein</fullName>
    </submittedName>
</protein>
<dbReference type="InterPro" id="IPR005194">
    <property type="entry name" value="Glyco_hydro_65_C"/>
</dbReference>
<dbReference type="OrthoDB" id="9816160at2"/>
<dbReference type="GO" id="GO:0030246">
    <property type="term" value="F:carbohydrate binding"/>
    <property type="evidence" value="ECO:0007669"/>
    <property type="project" value="InterPro"/>
</dbReference>
<dbReference type="EMBL" id="WBJX01000004">
    <property type="protein sequence ID" value="KAB1637172.1"/>
    <property type="molecule type" value="Genomic_DNA"/>
</dbReference>
<dbReference type="PIRSF" id="PIRSF036289">
    <property type="entry name" value="Glycosyl_hydrolase_malt_phosph"/>
    <property type="match status" value="1"/>
</dbReference>
<keyword evidence="10" id="KW-1185">Reference proteome</keyword>
<dbReference type="InterPro" id="IPR012341">
    <property type="entry name" value="6hp_glycosidase-like_sf"/>
</dbReference>
<proteinExistence type="inferred from homology"/>
<comment type="similarity">
    <text evidence="1">Belongs to the glycosyl hydrolase 65 family.</text>
</comment>
<keyword evidence="2" id="KW-0326">Glycosidase</keyword>
<dbReference type="Pfam" id="PF03636">
    <property type="entry name" value="Glyco_hydro_65N"/>
    <property type="match status" value="1"/>
</dbReference>
<evidence type="ECO:0000313" key="10">
    <source>
        <dbReference type="Proteomes" id="UP000490386"/>
    </source>
</evidence>
<dbReference type="Gene3D" id="1.50.10.10">
    <property type="match status" value="1"/>
</dbReference>
<feature type="binding site" evidence="4">
    <location>
        <begin position="365"/>
        <end position="366"/>
    </location>
    <ligand>
        <name>substrate</name>
    </ligand>
</feature>
<dbReference type="Pfam" id="PF03632">
    <property type="entry name" value="Glyco_hydro_65m"/>
    <property type="match status" value="1"/>
</dbReference>
<evidence type="ECO:0000256" key="5">
    <source>
        <dbReference type="SAM" id="MobiDB-lite"/>
    </source>
</evidence>
<dbReference type="InterPro" id="IPR011013">
    <property type="entry name" value="Gal_mutarotase_sf_dom"/>
</dbReference>
<name>A0A7J5AZY0_9MICO</name>
<evidence type="ECO:0000259" key="7">
    <source>
        <dbReference type="Pfam" id="PF03633"/>
    </source>
</evidence>
<dbReference type="AlphaFoldDB" id="A0A7J5AZY0"/>
<dbReference type="InterPro" id="IPR005196">
    <property type="entry name" value="Glyco_hydro_65_N"/>
</dbReference>
<evidence type="ECO:0000256" key="2">
    <source>
        <dbReference type="ARBA" id="ARBA00023295"/>
    </source>
</evidence>
<evidence type="ECO:0000259" key="6">
    <source>
        <dbReference type="Pfam" id="PF03632"/>
    </source>
</evidence>
<dbReference type="Proteomes" id="UP000490386">
    <property type="component" value="Unassembled WGS sequence"/>
</dbReference>
<keyword evidence="9" id="KW-0378">Hydrolase</keyword>
<evidence type="ECO:0000259" key="8">
    <source>
        <dbReference type="Pfam" id="PF03636"/>
    </source>
</evidence>
<comment type="caution">
    <text evidence="9">The sequence shown here is derived from an EMBL/GenBank/DDBJ whole genome shotgun (WGS) entry which is preliminary data.</text>
</comment>
<feature type="binding site" evidence="4">
    <location>
        <begin position="596"/>
        <end position="597"/>
    </location>
    <ligand>
        <name>substrate</name>
    </ligand>
</feature>
<dbReference type="PANTHER" id="PTHR11051">
    <property type="entry name" value="GLYCOSYL HYDROLASE-RELATED"/>
    <property type="match status" value="1"/>
</dbReference>
<dbReference type="GO" id="GO:0005975">
    <property type="term" value="P:carbohydrate metabolic process"/>
    <property type="evidence" value="ECO:0007669"/>
    <property type="project" value="InterPro"/>
</dbReference>
<dbReference type="SUPFAM" id="SSF48208">
    <property type="entry name" value="Six-hairpin glycosidases"/>
    <property type="match status" value="1"/>
</dbReference>
<organism evidence="9 10">
    <name type="scientific">Pseudoclavibacter terrae</name>
    <dbReference type="NCBI Taxonomy" id="1530195"/>
    <lineage>
        <taxon>Bacteria</taxon>
        <taxon>Bacillati</taxon>
        <taxon>Actinomycetota</taxon>
        <taxon>Actinomycetes</taxon>
        <taxon>Micrococcales</taxon>
        <taxon>Microbacteriaceae</taxon>
        <taxon>Pseudoclavibacter</taxon>
    </lineage>
</organism>
<dbReference type="GO" id="GO:0004553">
    <property type="term" value="F:hydrolase activity, hydrolyzing O-glycosyl compounds"/>
    <property type="evidence" value="ECO:0007669"/>
    <property type="project" value="TreeGrafter"/>
</dbReference>
<dbReference type="PANTHER" id="PTHR11051:SF13">
    <property type="entry name" value="GLYCOSYL TRANSFERASE"/>
    <property type="match status" value="1"/>
</dbReference>
<dbReference type="Pfam" id="PF03633">
    <property type="entry name" value="Glyco_hydro_65C"/>
    <property type="match status" value="1"/>
</dbReference>
<feature type="region of interest" description="Disordered" evidence="5">
    <location>
        <begin position="756"/>
        <end position="792"/>
    </location>
</feature>
<dbReference type="InterPro" id="IPR005195">
    <property type="entry name" value="Glyco_hydro_65_M"/>
</dbReference>
<gene>
    <name evidence="9" type="ORF">F8O03_12870</name>
</gene>
<dbReference type="RefSeq" id="WP_151424200.1">
    <property type="nucleotide sequence ID" value="NZ_WBJX01000004.1"/>
</dbReference>
<dbReference type="GO" id="GO:0016757">
    <property type="term" value="F:glycosyltransferase activity"/>
    <property type="evidence" value="ECO:0007669"/>
    <property type="project" value="UniProtKB-ARBA"/>
</dbReference>
<feature type="compositionally biased region" description="Polar residues" evidence="5">
    <location>
        <begin position="761"/>
        <end position="771"/>
    </location>
</feature>